<evidence type="ECO:0000313" key="7">
    <source>
        <dbReference type="EMBL" id="CAI5444687.1"/>
    </source>
</evidence>
<evidence type="ECO:0000256" key="1">
    <source>
        <dbReference type="ARBA" id="ARBA00005878"/>
    </source>
</evidence>
<keyword evidence="2 5" id="KW-0489">Methyltransferase</keyword>
<dbReference type="PANTHER" id="PTHR13393:SF0">
    <property type="entry name" value="RNA N6-ADENOSINE-METHYLTRANSFERASE METTL16"/>
    <property type="match status" value="1"/>
</dbReference>
<evidence type="ECO:0000313" key="8">
    <source>
        <dbReference type="Proteomes" id="UP001152747"/>
    </source>
</evidence>
<keyword evidence="3 5" id="KW-0808">Transferase</keyword>
<dbReference type="EMBL" id="CANHGI010000003">
    <property type="protein sequence ID" value="CAI5444687.1"/>
    <property type="molecule type" value="Genomic_DNA"/>
</dbReference>
<feature type="binding site" evidence="6">
    <location>
        <position position="134"/>
    </location>
    <ligand>
        <name>S-adenosyl-L-methionine</name>
        <dbReference type="ChEBI" id="CHEBI:59789"/>
    </ligand>
</feature>
<reference evidence="7" key="1">
    <citation type="submission" date="2022-11" db="EMBL/GenBank/DDBJ databases">
        <authorList>
            <person name="Kikuchi T."/>
        </authorList>
    </citation>
    <scope>NUCLEOTIDE SEQUENCE</scope>
    <source>
        <strain evidence="7">PS1010</strain>
    </source>
</reference>
<sequence length="484" mass="55211">MSLNKDMHPRNPYKEKPPDFQALAIEFPEFRKYCRIGKNGKVNVDFQEDAAVRCLTKVLLKKDFGLNVELPDGSLVPRIPQKLNYCLIIEDFLNINNLCAENEKIIGIDIGTGASCVYSLLGAKYFGWKFVATEGDVMSAEVAHRNVSNNYLNEKILIAEVDPNAKTILMDMINKLGNDQNFTFCMCNPPFFETKETEERFTYEPSLDGEKYSNRVIFEERSQPHSITFASSAELQVEGGEINFVNRIIDDSIILRDRIKIYTSMLGRKQSIKPLKQRLEILGNDVKYYVTTLNQGKTQRWILAWTFVPEIVLTYMDRPANLICLKPGLIRIEEKMKELQSIVRRENNNILIFECRRITWKHRRAQKRAEAKLNLPNAKRSKLSSIEASSQTYLGTGDGKDSLSDSGNFVDVRRYSTSSAKFSDCEVQAYFPCSNYSNPNLRFRVSSSSIPGNNLEDLISIELLSGAKHNLNQLLQFLKNSLAS</sequence>
<proteinExistence type="inferred from homology"/>
<comment type="similarity">
    <text evidence="1 5">Belongs to the methyltransferase superfamily. METTL16/RlmF family.</text>
</comment>
<feature type="binding site" evidence="6">
    <location>
        <position position="111"/>
    </location>
    <ligand>
        <name>S-adenosyl-L-methionine</name>
        <dbReference type="ChEBI" id="CHEBI:59789"/>
    </ligand>
</feature>
<dbReference type="PANTHER" id="PTHR13393">
    <property type="entry name" value="SAM-DEPENDENT METHYLTRANSFERASE"/>
    <property type="match status" value="1"/>
</dbReference>
<protein>
    <recommendedName>
        <fullName evidence="5">U6 small nuclear RNA (adenine-(43)-N(6))-methyltransferase</fullName>
        <ecNumber evidence="5">2.1.1.-</ecNumber>
    </recommendedName>
</protein>
<dbReference type="Gene3D" id="3.40.50.150">
    <property type="entry name" value="Vaccinia Virus protein VP39"/>
    <property type="match status" value="1"/>
</dbReference>
<gene>
    <name evidence="7" type="ORF">CAMP_LOCUS7324</name>
</gene>
<feature type="binding site" evidence="6">
    <location>
        <position position="188"/>
    </location>
    <ligand>
        <name>S-adenosyl-L-methionine</name>
        <dbReference type="ChEBI" id="CHEBI:59789"/>
    </ligand>
</feature>
<evidence type="ECO:0000256" key="4">
    <source>
        <dbReference type="ARBA" id="ARBA00022691"/>
    </source>
</evidence>
<dbReference type="AlphaFoldDB" id="A0A9P1IK40"/>
<dbReference type="GO" id="GO:0070475">
    <property type="term" value="P:rRNA base methylation"/>
    <property type="evidence" value="ECO:0007669"/>
    <property type="project" value="TreeGrafter"/>
</dbReference>
<dbReference type="SUPFAM" id="SSF53335">
    <property type="entry name" value="S-adenosyl-L-methionine-dependent methyltransferases"/>
    <property type="match status" value="1"/>
</dbReference>
<dbReference type="EC" id="2.1.1.-" evidence="5"/>
<organism evidence="7 8">
    <name type="scientific">Caenorhabditis angaria</name>
    <dbReference type="NCBI Taxonomy" id="860376"/>
    <lineage>
        <taxon>Eukaryota</taxon>
        <taxon>Metazoa</taxon>
        <taxon>Ecdysozoa</taxon>
        <taxon>Nematoda</taxon>
        <taxon>Chromadorea</taxon>
        <taxon>Rhabditida</taxon>
        <taxon>Rhabditina</taxon>
        <taxon>Rhabditomorpha</taxon>
        <taxon>Rhabditoidea</taxon>
        <taxon>Rhabditidae</taxon>
        <taxon>Peloderinae</taxon>
        <taxon>Caenorhabditis</taxon>
    </lineage>
</organism>
<dbReference type="InterPro" id="IPR029063">
    <property type="entry name" value="SAM-dependent_MTases_sf"/>
</dbReference>
<dbReference type="OrthoDB" id="514248at2759"/>
<evidence type="ECO:0000256" key="6">
    <source>
        <dbReference type="PIRSR" id="PIRSR037350-1"/>
    </source>
</evidence>
<dbReference type="GO" id="GO:0008168">
    <property type="term" value="F:methyltransferase activity"/>
    <property type="evidence" value="ECO:0007669"/>
    <property type="project" value="UniProtKB-UniRule"/>
</dbReference>
<dbReference type="InterPro" id="IPR017182">
    <property type="entry name" value="METTL16/PsiM"/>
</dbReference>
<dbReference type="Proteomes" id="UP001152747">
    <property type="component" value="Unassembled WGS sequence"/>
</dbReference>
<dbReference type="InterPro" id="IPR010286">
    <property type="entry name" value="METTL16/RlmF"/>
</dbReference>
<dbReference type="PIRSF" id="PIRSF037350">
    <property type="entry name" value="Mtase_ZK1128_prd"/>
    <property type="match status" value="1"/>
</dbReference>
<name>A0A9P1IK40_9PELO</name>
<dbReference type="GO" id="GO:0005634">
    <property type="term" value="C:nucleus"/>
    <property type="evidence" value="ECO:0007669"/>
    <property type="project" value="TreeGrafter"/>
</dbReference>
<evidence type="ECO:0000256" key="5">
    <source>
        <dbReference type="PIRNR" id="PIRNR037350"/>
    </source>
</evidence>
<evidence type="ECO:0000256" key="2">
    <source>
        <dbReference type="ARBA" id="ARBA00022603"/>
    </source>
</evidence>
<dbReference type="Pfam" id="PF05971">
    <property type="entry name" value="Methyltransf_10"/>
    <property type="match status" value="1"/>
</dbReference>
<keyword evidence="8" id="KW-1185">Reference proteome</keyword>
<feature type="binding site" evidence="6">
    <location>
        <position position="82"/>
    </location>
    <ligand>
        <name>S-adenosyl-L-methionine</name>
        <dbReference type="ChEBI" id="CHEBI:59789"/>
    </ligand>
</feature>
<comment type="caution">
    <text evidence="7">The sequence shown here is derived from an EMBL/GenBank/DDBJ whole genome shotgun (WGS) entry which is preliminary data.</text>
</comment>
<evidence type="ECO:0000256" key="3">
    <source>
        <dbReference type="ARBA" id="ARBA00022679"/>
    </source>
</evidence>
<keyword evidence="4 6" id="KW-0949">S-adenosyl-L-methionine</keyword>
<accession>A0A9P1IK40</accession>